<dbReference type="AlphaFoldDB" id="A0A388JPB2"/>
<feature type="compositionally biased region" description="Polar residues" evidence="1">
    <location>
        <begin position="106"/>
        <end position="117"/>
    </location>
</feature>
<comment type="caution">
    <text evidence="2">The sequence shown here is derived from an EMBL/GenBank/DDBJ whole genome shotgun (WGS) entry which is preliminary data.</text>
</comment>
<sequence length="117" mass="12995">MSSSPLRDVGEVIDMEGDFVLTHRRLIEQAHELARKQGVLFTSMVEELQRLQGEVEKANMIEGVAVSRTEAADRSTAVLREEVLRLQQQLALYEGGCDHNPGQPDSFVTTVQSPGCR</sequence>
<dbReference type="Gramene" id="GBG59656">
    <property type="protein sequence ID" value="GBG59656"/>
    <property type="gene ID" value="CBR_g49920"/>
</dbReference>
<evidence type="ECO:0000256" key="1">
    <source>
        <dbReference type="SAM" id="MobiDB-lite"/>
    </source>
</evidence>
<organism evidence="2 3">
    <name type="scientific">Chara braunii</name>
    <name type="common">Braun's stonewort</name>
    <dbReference type="NCBI Taxonomy" id="69332"/>
    <lineage>
        <taxon>Eukaryota</taxon>
        <taxon>Viridiplantae</taxon>
        <taxon>Streptophyta</taxon>
        <taxon>Charophyceae</taxon>
        <taxon>Charales</taxon>
        <taxon>Characeae</taxon>
        <taxon>Chara</taxon>
    </lineage>
</organism>
<gene>
    <name evidence="2" type="ORF">CBR_g49920</name>
</gene>
<proteinExistence type="predicted"/>
<accession>A0A388JPB2</accession>
<keyword evidence="3" id="KW-1185">Reference proteome</keyword>
<protein>
    <submittedName>
        <fullName evidence="2">Uncharacterized protein</fullName>
    </submittedName>
</protein>
<evidence type="ECO:0000313" key="3">
    <source>
        <dbReference type="Proteomes" id="UP000265515"/>
    </source>
</evidence>
<dbReference type="EMBL" id="BFEA01000005">
    <property type="protein sequence ID" value="GBG59656.1"/>
    <property type="molecule type" value="Genomic_DNA"/>
</dbReference>
<evidence type="ECO:0000313" key="2">
    <source>
        <dbReference type="EMBL" id="GBG59656.1"/>
    </source>
</evidence>
<reference evidence="2 3" key="1">
    <citation type="journal article" date="2018" name="Cell">
        <title>The Chara Genome: Secondary Complexity and Implications for Plant Terrestrialization.</title>
        <authorList>
            <person name="Nishiyama T."/>
            <person name="Sakayama H."/>
            <person name="Vries J.D."/>
            <person name="Buschmann H."/>
            <person name="Saint-Marcoux D."/>
            <person name="Ullrich K.K."/>
            <person name="Haas F.B."/>
            <person name="Vanderstraeten L."/>
            <person name="Becker D."/>
            <person name="Lang D."/>
            <person name="Vosolsobe S."/>
            <person name="Rombauts S."/>
            <person name="Wilhelmsson P.K.I."/>
            <person name="Janitza P."/>
            <person name="Kern R."/>
            <person name="Heyl A."/>
            <person name="Rumpler F."/>
            <person name="Villalobos L.I.A.C."/>
            <person name="Clay J.M."/>
            <person name="Skokan R."/>
            <person name="Toyoda A."/>
            <person name="Suzuki Y."/>
            <person name="Kagoshima H."/>
            <person name="Schijlen E."/>
            <person name="Tajeshwar N."/>
            <person name="Catarino B."/>
            <person name="Hetherington A.J."/>
            <person name="Saltykova A."/>
            <person name="Bonnot C."/>
            <person name="Breuninger H."/>
            <person name="Symeonidi A."/>
            <person name="Radhakrishnan G.V."/>
            <person name="Van Nieuwerburgh F."/>
            <person name="Deforce D."/>
            <person name="Chang C."/>
            <person name="Karol K.G."/>
            <person name="Hedrich R."/>
            <person name="Ulvskov P."/>
            <person name="Glockner G."/>
            <person name="Delwiche C.F."/>
            <person name="Petrasek J."/>
            <person name="Van de Peer Y."/>
            <person name="Friml J."/>
            <person name="Beilby M."/>
            <person name="Dolan L."/>
            <person name="Kohara Y."/>
            <person name="Sugano S."/>
            <person name="Fujiyama A."/>
            <person name="Delaux P.-M."/>
            <person name="Quint M."/>
            <person name="TheiBen G."/>
            <person name="Hagemann M."/>
            <person name="Harholt J."/>
            <person name="Dunand C."/>
            <person name="Zachgo S."/>
            <person name="Langdale J."/>
            <person name="Maumus F."/>
            <person name="Straeten D.V.D."/>
            <person name="Gould S.B."/>
            <person name="Rensing S.A."/>
        </authorList>
    </citation>
    <scope>NUCLEOTIDE SEQUENCE [LARGE SCALE GENOMIC DNA]</scope>
    <source>
        <strain evidence="2 3">S276</strain>
    </source>
</reference>
<dbReference type="Proteomes" id="UP000265515">
    <property type="component" value="Unassembled WGS sequence"/>
</dbReference>
<feature type="region of interest" description="Disordered" evidence="1">
    <location>
        <begin position="97"/>
        <end position="117"/>
    </location>
</feature>
<name>A0A388JPB2_CHABU</name>